<dbReference type="Gene3D" id="3.40.47.10">
    <property type="match status" value="1"/>
</dbReference>
<feature type="domain" description="Beta-ketoacyl synthase-like N-terminal" evidence="2">
    <location>
        <begin position="4"/>
        <end position="114"/>
    </location>
</feature>
<dbReference type="Pfam" id="PF00109">
    <property type="entry name" value="ketoacyl-synt"/>
    <property type="match status" value="1"/>
</dbReference>
<dbReference type="Proteomes" id="UP000503011">
    <property type="component" value="Chromosome"/>
</dbReference>
<dbReference type="SUPFAM" id="SSF53901">
    <property type="entry name" value="Thiolase-like"/>
    <property type="match status" value="1"/>
</dbReference>
<organism evidence="3 4">
    <name type="scientific">Phytohabitans suffuscus</name>
    <dbReference type="NCBI Taxonomy" id="624315"/>
    <lineage>
        <taxon>Bacteria</taxon>
        <taxon>Bacillati</taxon>
        <taxon>Actinomycetota</taxon>
        <taxon>Actinomycetes</taxon>
        <taxon>Micromonosporales</taxon>
        <taxon>Micromonosporaceae</taxon>
    </lineage>
</organism>
<dbReference type="PANTHER" id="PTHR11712:SF336">
    <property type="entry name" value="3-OXOACYL-[ACYL-CARRIER-PROTEIN] SYNTHASE, MITOCHONDRIAL"/>
    <property type="match status" value="1"/>
</dbReference>
<dbReference type="PANTHER" id="PTHR11712">
    <property type="entry name" value="POLYKETIDE SYNTHASE-RELATED"/>
    <property type="match status" value="1"/>
</dbReference>
<dbReference type="GO" id="GO:0004315">
    <property type="term" value="F:3-oxoacyl-[acyl-carrier-protein] synthase activity"/>
    <property type="evidence" value="ECO:0007669"/>
    <property type="project" value="TreeGrafter"/>
</dbReference>
<evidence type="ECO:0000256" key="1">
    <source>
        <dbReference type="ARBA" id="ARBA00022679"/>
    </source>
</evidence>
<keyword evidence="4" id="KW-1185">Reference proteome</keyword>
<proteinExistence type="predicted"/>
<dbReference type="EMBL" id="AP022871">
    <property type="protein sequence ID" value="BCB83207.1"/>
    <property type="molecule type" value="Genomic_DNA"/>
</dbReference>
<name>A0A6F8YAW4_9ACTN</name>
<dbReference type="InterPro" id="IPR014030">
    <property type="entry name" value="Ketoacyl_synth_N"/>
</dbReference>
<dbReference type="GO" id="GO:0005829">
    <property type="term" value="C:cytosol"/>
    <property type="evidence" value="ECO:0007669"/>
    <property type="project" value="TreeGrafter"/>
</dbReference>
<accession>A0A6F8YAW4</accession>
<sequence length="129" mass="13499">MSPRRVVVTGLGATTPVGGDVTATWVALTSGRSGVRALDVDWAEELPVRIAAPVAVEPAPLLEPVEVRRLDRVQQLALVAAREAWSDAGAPAVDPNGSRWRCPPAAAVSAASCARTRYCAARAGSAFRR</sequence>
<reference evidence="3 4" key="1">
    <citation type="submission" date="2020-03" db="EMBL/GenBank/DDBJ databases">
        <title>Whole genome shotgun sequence of Phytohabitans suffuscus NBRC 105367.</title>
        <authorList>
            <person name="Komaki H."/>
            <person name="Tamura T."/>
        </authorList>
    </citation>
    <scope>NUCLEOTIDE SEQUENCE [LARGE SCALE GENOMIC DNA]</scope>
    <source>
        <strain evidence="3 4">NBRC 105367</strain>
    </source>
</reference>
<dbReference type="AlphaFoldDB" id="A0A6F8YAW4"/>
<dbReference type="InterPro" id="IPR000794">
    <property type="entry name" value="Beta-ketoacyl_synthase"/>
</dbReference>
<dbReference type="InterPro" id="IPR016039">
    <property type="entry name" value="Thiolase-like"/>
</dbReference>
<evidence type="ECO:0000313" key="3">
    <source>
        <dbReference type="EMBL" id="BCB83207.1"/>
    </source>
</evidence>
<dbReference type="GO" id="GO:0006633">
    <property type="term" value="P:fatty acid biosynthetic process"/>
    <property type="evidence" value="ECO:0007669"/>
    <property type="project" value="TreeGrafter"/>
</dbReference>
<dbReference type="KEGG" id="psuu:Psuf_005200"/>
<reference evidence="3 4" key="2">
    <citation type="submission" date="2020-03" db="EMBL/GenBank/DDBJ databases">
        <authorList>
            <person name="Ichikawa N."/>
            <person name="Kimura A."/>
            <person name="Kitahashi Y."/>
            <person name="Uohara A."/>
        </authorList>
    </citation>
    <scope>NUCLEOTIDE SEQUENCE [LARGE SCALE GENOMIC DNA]</scope>
    <source>
        <strain evidence="3 4">NBRC 105367</strain>
    </source>
</reference>
<evidence type="ECO:0000259" key="2">
    <source>
        <dbReference type="Pfam" id="PF00109"/>
    </source>
</evidence>
<evidence type="ECO:0000313" key="4">
    <source>
        <dbReference type="Proteomes" id="UP000503011"/>
    </source>
</evidence>
<gene>
    <name evidence="3" type="ORF">Psuf_005200</name>
</gene>
<keyword evidence="1" id="KW-0808">Transferase</keyword>
<protein>
    <recommendedName>
        <fullName evidence="2">Beta-ketoacyl synthase-like N-terminal domain-containing protein</fullName>
    </recommendedName>
</protein>